<dbReference type="Proteomes" id="UP001370348">
    <property type="component" value="Chromosome"/>
</dbReference>
<evidence type="ECO:0000256" key="9">
    <source>
        <dbReference type="ARBA" id="ARBA00031636"/>
    </source>
</evidence>
<keyword evidence="12" id="KW-1185">Reference proteome</keyword>
<organism evidence="11 12">
    <name type="scientific">Pendulispora albinea</name>
    <dbReference type="NCBI Taxonomy" id="2741071"/>
    <lineage>
        <taxon>Bacteria</taxon>
        <taxon>Pseudomonadati</taxon>
        <taxon>Myxococcota</taxon>
        <taxon>Myxococcia</taxon>
        <taxon>Myxococcales</taxon>
        <taxon>Sorangiineae</taxon>
        <taxon>Pendulisporaceae</taxon>
        <taxon>Pendulispora</taxon>
    </lineage>
</organism>
<feature type="transmembrane region" description="Helical" evidence="10">
    <location>
        <begin position="443"/>
        <end position="462"/>
    </location>
</feature>
<keyword evidence="8 10" id="KW-0472">Membrane</keyword>
<dbReference type="PANTHER" id="PTHR43298">
    <property type="entry name" value="MULTIDRUG RESISTANCE PROTEIN NORM-RELATED"/>
    <property type="match status" value="1"/>
</dbReference>
<keyword evidence="4" id="KW-1003">Cell membrane</keyword>
<protein>
    <recommendedName>
        <fullName evidence="9">Multidrug-efflux transporter</fullName>
    </recommendedName>
</protein>
<dbReference type="Pfam" id="PF01554">
    <property type="entry name" value="MatE"/>
    <property type="match status" value="2"/>
</dbReference>
<dbReference type="InterPro" id="IPR002528">
    <property type="entry name" value="MATE_fam"/>
</dbReference>
<comment type="subcellular location">
    <subcellularLocation>
        <location evidence="1">Cell membrane</location>
        <topology evidence="1">Multi-pass membrane protein</topology>
    </subcellularLocation>
</comment>
<evidence type="ECO:0000256" key="1">
    <source>
        <dbReference type="ARBA" id="ARBA00004651"/>
    </source>
</evidence>
<feature type="transmembrane region" description="Helical" evidence="10">
    <location>
        <begin position="113"/>
        <end position="137"/>
    </location>
</feature>
<dbReference type="CDD" id="cd13139">
    <property type="entry name" value="MATE_like_14"/>
    <property type="match status" value="1"/>
</dbReference>
<evidence type="ECO:0000313" key="12">
    <source>
        <dbReference type="Proteomes" id="UP001370348"/>
    </source>
</evidence>
<evidence type="ECO:0000256" key="8">
    <source>
        <dbReference type="ARBA" id="ARBA00023136"/>
    </source>
</evidence>
<proteinExistence type="predicted"/>
<keyword evidence="2" id="KW-0813">Transport</keyword>
<dbReference type="NCBIfam" id="TIGR00797">
    <property type="entry name" value="matE"/>
    <property type="match status" value="1"/>
</dbReference>
<feature type="transmembrane region" description="Helical" evidence="10">
    <location>
        <begin position="302"/>
        <end position="325"/>
    </location>
</feature>
<dbReference type="InterPro" id="IPR050222">
    <property type="entry name" value="MATE_MdtK"/>
</dbReference>
<keyword evidence="3" id="KW-0050">Antiport</keyword>
<feature type="transmembrane region" description="Helical" evidence="10">
    <location>
        <begin position="38"/>
        <end position="63"/>
    </location>
</feature>
<evidence type="ECO:0000256" key="5">
    <source>
        <dbReference type="ARBA" id="ARBA00022692"/>
    </source>
</evidence>
<evidence type="ECO:0000256" key="6">
    <source>
        <dbReference type="ARBA" id="ARBA00022989"/>
    </source>
</evidence>
<feature type="transmembrane region" description="Helical" evidence="10">
    <location>
        <begin position="416"/>
        <end position="437"/>
    </location>
</feature>
<evidence type="ECO:0000313" key="11">
    <source>
        <dbReference type="EMBL" id="WXB16874.1"/>
    </source>
</evidence>
<dbReference type="EMBL" id="CP089984">
    <property type="protein sequence ID" value="WXB16874.1"/>
    <property type="molecule type" value="Genomic_DNA"/>
</dbReference>
<sequence length="472" mass="49571">MMDTEARAPARAQTLWSAFVEALRGSEQDFTEGSIGRAVFLLAVPMVAEMIMESVFALVDIFFVSKLGADAVAVVGITESILILFYAVALGLAMASAATVARRVGEKDPDGAAVAAVQSIALGLAVAAVLGVGGAVLAPELLGLLGASGAVVRAGSAYASIMLGGNVTILLLYLINAIFRGVGDAAVAMRVLWLANLANIVLCPCFIFGWGPFPELGVNGAAIATNIGRGSGILLQFILLARGSERIRIRRAHVRVHPRAMSNLLRLGASGALQVGISTASWIGLVRIITTFGSAAVAGYTIGIRLIVFALFPSVGLGNAAATLVGQNLGARKPERAERSVWVTSFFNMLLLGTVGVVFLTFTDPIIRLFTSELDVIGYGTDCLRIGTYGLLFYAFGIILEQAFNGAGDIWTPTCINLGCFWLFEIPTAYVLTHHLGMGPKGVFVSIAAAFSLFSVVAAVLFRGGRWKAQRV</sequence>
<dbReference type="PIRSF" id="PIRSF006603">
    <property type="entry name" value="DinF"/>
    <property type="match status" value="1"/>
</dbReference>
<evidence type="ECO:0000256" key="10">
    <source>
        <dbReference type="SAM" id="Phobius"/>
    </source>
</evidence>
<accession>A0ABZ2M4X5</accession>
<feature type="transmembrane region" description="Helical" evidence="10">
    <location>
        <begin position="157"/>
        <end position="179"/>
    </location>
</feature>
<evidence type="ECO:0000256" key="2">
    <source>
        <dbReference type="ARBA" id="ARBA00022448"/>
    </source>
</evidence>
<name>A0ABZ2M4X5_9BACT</name>
<feature type="transmembrane region" description="Helical" evidence="10">
    <location>
        <begin position="264"/>
        <end position="290"/>
    </location>
</feature>
<keyword evidence="7" id="KW-0406">Ion transport</keyword>
<feature type="transmembrane region" description="Helical" evidence="10">
    <location>
        <begin position="223"/>
        <end position="243"/>
    </location>
</feature>
<dbReference type="InterPro" id="IPR048279">
    <property type="entry name" value="MdtK-like"/>
</dbReference>
<evidence type="ECO:0000256" key="3">
    <source>
        <dbReference type="ARBA" id="ARBA00022449"/>
    </source>
</evidence>
<keyword evidence="5 10" id="KW-0812">Transmembrane</keyword>
<feature type="transmembrane region" description="Helical" evidence="10">
    <location>
        <begin position="386"/>
        <end position="404"/>
    </location>
</feature>
<feature type="transmembrane region" description="Helical" evidence="10">
    <location>
        <begin position="191"/>
        <end position="211"/>
    </location>
</feature>
<evidence type="ECO:0000256" key="7">
    <source>
        <dbReference type="ARBA" id="ARBA00023065"/>
    </source>
</evidence>
<keyword evidence="6 10" id="KW-1133">Transmembrane helix</keyword>
<dbReference type="RefSeq" id="WP_394826504.1">
    <property type="nucleotide sequence ID" value="NZ_CP089984.1"/>
</dbReference>
<gene>
    <name evidence="11" type="ORF">LZC94_06275</name>
</gene>
<feature type="transmembrane region" description="Helical" evidence="10">
    <location>
        <begin position="346"/>
        <end position="366"/>
    </location>
</feature>
<dbReference type="PANTHER" id="PTHR43298:SF2">
    <property type="entry name" value="FMN_FAD EXPORTER YEEO-RELATED"/>
    <property type="match status" value="1"/>
</dbReference>
<reference evidence="11 12" key="1">
    <citation type="submission" date="2021-12" db="EMBL/GenBank/DDBJ databases">
        <title>Discovery of the Pendulisporaceae a myxobacterial family with distinct sporulation behavior and unique specialized metabolism.</title>
        <authorList>
            <person name="Garcia R."/>
            <person name="Popoff A."/>
            <person name="Bader C.D."/>
            <person name="Loehr J."/>
            <person name="Walesch S."/>
            <person name="Walt C."/>
            <person name="Boldt J."/>
            <person name="Bunk B."/>
            <person name="Haeckl F.J.F.P.J."/>
            <person name="Gunesch A.P."/>
            <person name="Birkelbach J."/>
            <person name="Nuebel U."/>
            <person name="Pietschmann T."/>
            <person name="Bach T."/>
            <person name="Mueller R."/>
        </authorList>
    </citation>
    <scope>NUCLEOTIDE SEQUENCE [LARGE SCALE GENOMIC DNA]</scope>
    <source>
        <strain evidence="11 12">MSr11954</strain>
    </source>
</reference>
<evidence type="ECO:0000256" key="4">
    <source>
        <dbReference type="ARBA" id="ARBA00022475"/>
    </source>
</evidence>